<dbReference type="InterPro" id="IPR050204">
    <property type="entry name" value="AraC_XylS_family_regulators"/>
</dbReference>
<evidence type="ECO:0000256" key="1">
    <source>
        <dbReference type="ARBA" id="ARBA00023015"/>
    </source>
</evidence>
<dbReference type="SUPFAM" id="SSF46689">
    <property type="entry name" value="Homeodomain-like"/>
    <property type="match status" value="1"/>
</dbReference>
<dbReference type="PANTHER" id="PTHR46796">
    <property type="entry name" value="HTH-TYPE TRANSCRIPTIONAL ACTIVATOR RHAS-RELATED"/>
    <property type="match status" value="1"/>
</dbReference>
<dbReference type="Pfam" id="PF12833">
    <property type="entry name" value="HTH_18"/>
    <property type="match status" value="1"/>
</dbReference>
<dbReference type="EMBL" id="BAAAUX010000024">
    <property type="protein sequence ID" value="GAA2812480.1"/>
    <property type="molecule type" value="Genomic_DNA"/>
</dbReference>
<evidence type="ECO:0000313" key="6">
    <source>
        <dbReference type="EMBL" id="GAA2812480.1"/>
    </source>
</evidence>
<evidence type="ECO:0000256" key="4">
    <source>
        <dbReference type="SAM" id="MobiDB-lite"/>
    </source>
</evidence>
<evidence type="ECO:0000259" key="5">
    <source>
        <dbReference type="PROSITE" id="PS01124"/>
    </source>
</evidence>
<dbReference type="SMART" id="SM00342">
    <property type="entry name" value="HTH_ARAC"/>
    <property type="match status" value="1"/>
</dbReference>
<dbReference type="Proteomes" id="UP001500979">
    <property type="component" value="Unassembled WGS sequence"/>
</dbReference>
<reference evidence="6 7" key="1">
    <citation type="journal article" date="2019" name="Int. J. Syst. Evol. Microbiol.">
        <title>The Global Catalogue of Microorganisms (GCM) 10K type strain sequencing project: providing services to taxonomists for standard genome sequencing and annotation.</title>
        <authorList>
            <consortium name="The Broad Institute Genomics Platform"/>
            <consortium name="The Broad Institute Genome Sequencing Center for Infectious Disease"/>
            <person name="Wu L."/>
            <person name="Ma J."/>
        </authorList>
    </citation>
    <scope>NUCLEOTIDE SEQUENCE [LARGE SCALE GENOMIC DNA]</scope>
    <source>
        <strain evidence="6 7">JCM 9383</strain>
    </source>
</reference>
<protein>
    <submittedName>
        <fullName evidence="6">Helix-turn-helix domain-containing protein</fullName>
    </submittedName>
</protein>
<evidence type="ECO:0000256" key="2">
    <source>
        <dbReference type="ARBA" id="ARBA00023125"/>
    </source>
</evidence>
<dbReference type="InterPro" id="IPR018060">
    <property type="entry name" value="HTH_AraC"/>
</dbReference>
<keyword evidence="2" id="KW-0238">DNA-binding</keyword>
<dbReference type="InterPro" id="IPR046532">
    <property type="entry name" value="DUF6597"/>
</dbReference>
<keyword evidence="3" id="KW-0804">Transcription</keyword>
<feature type="compositionally biased region" description="Basic and acidic residues" evidence="4">
    <location>
        <begin position="9"/>
        <end position="20"/>
    </location>
</feature>
<dbReference type="Gene3D" id="1.10.10.60">
    <property type="entry name" value="Homeodomain-like"/>
    <property type="match status" value="1"/>
</dbReference>
<dbReference type="Pfam" id="PF20240">
    <property type="entry name" value="DUF6597"/>
    <property type="match status" value="1"/>
</dbReference>
<dbReference type="PROSITE" id="PS01124">
    <property type="entry name" value="HTH_ARAC_FAMILY_2"/>
    <property type="match status" value="1"/>
</dbReference>
<sequence length="268" mass="29181">MRGSAAVLNKRDNPPRGRPEAIVRPAAPLLDVERIAPRAELADFVDYYWLTRWNLREPHRQQVVPQPRVHIAGEGGRLLVHGVSREPFFRTLTGTGQVLGAAFHAGGFRPLLRASVSTVSGTVRTGREVLGIDDRSAARGDDPVAALEEYLLRVAPEPDATATLVTGLVGEVAQRPDIVRADQLARHAGLGLRSLQRLFAEYVGIGPKWVVQRSRILDATAAAHAGEPVEWADLAQRLGFSDQAHLTRVFAQIVGAPPSEYRRRAGNG</sequence>
<evidence type="ECO:0000256" key="3">
    <source>
        <dbReference type="ARBA" id="ARBA00023163"/>
    </source>
</evidence>
<comment type="caution">
    <text evidence="6">The sequence shown here is derived from an EMBL/GenBank/DDBJ whole genome shotgun (WGS) entry which is preliminary data.</text>
</comment>
<dbReference type="InterPro" id="IPR009057">
    <property type="entry name" value="Homeodomain-like_sf"/>
</dbReference>
<accession>A0ABN3VJX3</accession>
<keyword evidence="7" id="KW-1185">Reference proteome</keyword>
<proteinExistence type="predicted"/>
<keyword evidence="1" id="KW-0805">Transcription regulation</keyword>
<feature type="domain" description="HTH araC/xylS-type" evidence="5">
    <location>
        <begin position="163"/>
        <end position="264"/>
    </location>
</feature>
<feature type="region of interest" description="Disordered" evidence="4">
    <location>
        <begin position="1"/>
        <end position="20"/>
    </location>
</feature>
<gene>
    <name evidence="6" type="ORF">GCM10010470_54890</name>
</gene>
<organism evidence="6 7">
    <name type="scientific">Saccharopolyspora taberi</name>
    <dbReference type="NCBI Taxonomy" id="60895"/>
    <lineage>
        <taxon>Bacteria</taxon>
        <taxon>Bacillati</taxon>
        <taxon>Actinomycetota</taxon>
        <taxon>Actinomycetes</taxon>
        <taxon>Pseudonocardiales</taxon>
        <taxon>Pseudonocardiaceae</taxon>
        <taxon>Saccharopolyspora</taxon>
    </lineage>
</organism>
<evidence type="ECO:0000313" key="7">
    <source>
        <dbReference type="Proteomes" id="UP001500979"/>
    </source>
</evidence>
<name>A0ABN3VJX3_9PSEU</name>